<dbReference type="EC" id="2.6.1.85" evidence="2"/>
<dbReference type="InterPro" id="IPR029062">
    <property type="entry name" value="Class_I_gatase-like"/>
</dbReference>
<evidence type="ECO:0000256" key="2">
    <source>
        <dbReference type="ARBA" id="ARBA00013139"/>
    </source>
</evidence>
<dbReference type="Pfam" id="PF00117">
    <property type="entry name" value="GATase"/>
    <property type="match status" value="1"/>
</dbReference>
<accession>A0A0F6QXS7</accession>
<feature type="domain" description="Chorismate-utilising enzyme C-terminal" evidence="6">
    <location>
        <begin position="351"/>
        <end position="601"/>
    </location>
</feature>
<dbReference type="NCBIfam" id="TIGR00566">
    <property type="entry name" value="trpG_papA"/>
    <property type="match status" value="1"/>
</dbReference>
<dbReference type="EMBL" id="CP011311">
    <property type="protein sequence ID" value="AKE38833.1"/>
    <property type="molecule type" value="Genomic_DNA"/>
</dbReference>
<dbReference type="PANTHER" id="PTHR11236">
    <property type="entry name" value="AMINOBENZOATE/ANTHRANILATE SYNTHASE"/>
    <property type="match status" value="1"/>
</dbReference>
<evidence type="ECO:0000259" key="5">
    <source>
        <dbReference type="Pfam" id="PF00117"/>
    </source>
</evidence>
<keyword evidence="3 8" id="KW-0808">Transferase</keyword>
<dbReference type="SUPFAM" id="SSF52317">
    <property type="entry name" value="Class I glutamine amidotransferase-like"/>
    <property type="match status" value="1"/>
</dbReference>
<dbReference type="GO" id="GO:0008153">
    <property type="term" value="P:4-aminobenzoate biosynthetic process"/>
    <property type="evidence" value="ECO:0007669"/>
    <property type="project" value="TreeGrafter"/>
</dbReference>
<keyword evidence="9" id="KW-1185">Reference proteome</keyword>
<organism evidence="8 9">
    <name type="scientific">Corynebacterium camporealensis</name>
    <dbReference type="NCBI Taxonomy" id="161896"/>
    <lineage>
        <taxon>Bacteria</taxon>
        <taxon>Bacillati</taxon>
        <taxon>Actinomycetota</taxon>
        <taxon>Actinomycetes</taxon>
        <taxon>Mycobacteriales</taxon>
        <taxon>Corynebacteriaceae</taxon>
        <taxon>Corynebacterium</taxon>
    </lineage>
</organism>
<protein>
    <recommendedName>
        <fullName evidence="2">aminodeoxychorismate synthase</fullName>
        <ecNumber evidence="2">2.6.1.85</ecNumber>
    </recommendedName>
</protein>
<dbReference type="InterPro" id="IPR019999">
    <property type="entry name" value="Anth_synth_I-like"/>
</dbReference>
<dbReference type="Gene3D" id="3.60.120.10">
    <property type="entry name" value="Anthranilate synthase"/>
    <property type="match status" value="1"/>
</dbReference>
<dbReference type="PROSITE" id="PS51273">
    <property type="entry name" value="GATASE_TYPE_1"/>
    <property type="match status" value="1"/>
</dbReference>
<gene>
    <name evidence="8" type="ORF">UL81_04300</name>
</gene>
<dbReference type="PANTHER" id="PTHR11236:SF18">
    <property type="entry name" value="AMINODEOXYCHORISMATE SYNTHASE"/>
    <property type="match status" value="1"/>
</dbReference>
<dbReference type="GO" id="GO:0000162">
    <property type="term" value="P:L-tryptophan biosynthetic process"/>
    <property type="evidence" value="ECO:0007669"/>
    <property type="project" value="TreeGrafter"/>
</dbReference>
<evidence type="ECO:0000313" key="8">
    <source>
        <dbReference type="EMBL" id="AKE38833.1"/>
    </source>
</evidence>
<evidence type="ECO:0000259" key="7">
    <source>
        <dbReference type="Pfam" id="PF04715"/>
    </source>
</evidence>
<dbReference type="AlphaFoldDB" id="A0A0F6QXS7"/>
<dbReference type="Proteomes" id="UP000033566">
    <property type="component" value="Chromosome"/>
</dbReference>
<keyword evidence="4" id="KW-0315">Glutamine amidotransferase</keyword>
<dbReference type="GO" id="GO:0046820">
    <property type="term" value="F:4-amino-4-deoxychorismate synthase activity"/>
    <property type="evidence" value="ECO:0007669"/>
    <property type="project" value="UniProtKB-EC"/>
</dbReference>
<dbReference type="HOGENOM" id="CLU_006493_0_1_11"/>
<evidence type="ECO:0000313" key="9">
    <source>
        <dbReference type="Proteomes" id="UP000033566"/>
    </source>
</evidence>
<evidence type="ECO:0000256" key="3">
    <source>
        <dbReference type="ARBA" id="ARBA00022679"/>
    </source>
</evidence>
<feature type="domain" description="Anthranilate synthase component I N-terminal" evidence="7">
    <location>
        <begin position="271"/>
        <end position="319"/>
    </location>
</feature>
<dbReference type="InterPro" id="IPR006221">
    <property type="entry name" value="TrpG/PapA_dom"/>
</dbReference>
<dbReference type="PRINTS" id="PR00096">
    <property type="entry name" value="GATASE"/>
</dbReference>
<dbReference type="InterPro" id="IPR017926">
    <property type="entry name" value="GATASE"/>
</dbReference>
<dbReference type="InterPro" id="IPR015890">
    <property type="entry name" value="Chorismate_C"/>
</dbReference>
<comment type="similarity">
    <text evidence="1">In the C-terminal section; belongs to the anthranilate synthase component I family.</text>
</comment>
<name>A0A0F6QXS7_9CORY</name>
<feature type="domain" description="Glutamine amidotransferase" evidence="5">
    <location>
        <begin position="4"/>
        <end position="182"/>
    </location>
</feature>
<dbReference type="Gene3D" id="3.40.50.880">
    <property type="match status" value="1"/>
</dbReference>
<dbReference type="SUPFAM" id="SSF56322">
    <property type="entry name" value="ADC synthase"/>
    <property type="match status" value="1"/>
</dbReference>
<dbReference type="InterPro" id="IPR005801">
    <property type="entry name" value="ADC_synthase"/>
</dbReference>
<sequence length="613" mass="66615">MRLLVVDNHDSFTFNLVDYVQRVLGSRPDVLPNNASVSDWADYDAVIISPGPGTPHNPEDLGLSAAALQLYDGPILGVCLGMQAMVVDVGGTVAAAPRPVHGEKAVITHRGTDLFAGLDNPLDVVRYHSLIATDIPEDYQVTATVANLPMAIAHRSLPRWGVQFHPESLLSSSGVELISNFIQLARRHYAQKYYSLRTLDGALDPAEVASGFDGQVFWLDNGAFSILGDDSAPGSRHLICQDATEKEDFYTELAQPRLPDRVGPPIPGCDFALGWVGYLGYEMADIAGPARHRAPGPDAELIYATRAVVIDHARNQTHLLSFAGDEEWDIVKRAPKPAGKWQPELNLVHDREDYLDLIDKAQAKMRAGESYEVCLTNRIEMAPVPTPLETFIELRAANPSPRAGYLGFAVQQLLSTTPELFLRVDSNGVVHSRPIKGTRPRGANRVEDAQLRTELEGPKERAELLMVVDMVRNDLSRVCDSVRAGSFGVESYATVHQLMCEISGHLSVGRGPADAIRAAFPGGSMTGAPKVRTCEIIADLEDTWRGVYSGAFGFISPVGTADLSMVIRSIVNTPEQATYGMGGAVLAISDPVAEWEETLVKTRPLTEYLGYGL</sequence>
<keyword evidence="8" id="KW-0032">Aminotransferase</keyword>
<dbReference type="InterPro" id="IPR006805">
    <property type="entry name" value="Anth_synth_I_N"/>
</dbReference>
<evidence type="ECO:0000259" key="6">
    <source>
        <dbReference type="Pfam" id="PF00425"/>
    </source>
</evidence>
<evidence type="ECO:0000256" key="1">
    <source>
        <dbReference type="ARBA" id="ARBA00005970"/>
    </source>
</evidence>
<dbReference type="PRINTS" id="PR00099">
    <property type="entry name" value="CPSGATASE"/>
</dbReference>
<evidence type="ECO:0000256" key="4">
    <source>
        <dbReference type="ARBA" id="ARBA00022962"/>
    </source>
</evidence>
<dbReference type="Pfam" id="PF04715">
    <property type="entry name" value="Anth_synt_I_N"/>
    <property type="match status" value="1"/>
</dbReference>
<dbReference type="CDD" id="cd01743">
    <property type="entry name" value="GATase1_Anthranilate_Synthase"/>
    <property type="match status" value="1"/>
</dbReference>
<reference evidence="8 9" key="1">
    <citation type="journal article" date="2015" name="Genome Announc.">
        <title>Complete Genome Sequence of Corynebacterium camporealensis DSM 44610, Isolated from the Milk of a Manchega Sheep with Subclinical Mastitis.</title>
        <authorList>
            <person name="Ruckert C."/>
            <person name="Albersmeier A."/>
            <person name="Winkler A."/>
            <person name="Tauch A."/>
        </authorList>
    </citation>
    <scope>NUCLEOTIDE SEQUENCE [LARGE SCALE GENOMIC DNA]</scope>
    <source>
        <strain evidence="8 9">DSM 44610</strain>
    </source>
</reference>
<proteinExistence type="inferred from homology"/>
<dbReference type="PRINTS" id="PR00097">
    <property type="entry name" value="ANTSNTHASEII"/>
</dbReference>
<dbReference type="GO" id="GO:0005737">
    <property type="term" value="C:cytoplasm"/>
    <property type="evidence" value="ECO:0007669"/>
    <property type="project" value="TreeGrafter"/>
</dbReference>
<dbReference type="PATRIC" id="fig|161896.4.peg.844"/>
<dbReference type="KEGG" id="ccj:UL81_04300"/>
<dbReference type="Pfam" id="PF00425">
    <property type="entry name" value="Chorismate_bind"/>
    <property type="match status" value="1"/>
</dbReference>